<feature type="signal peptide" evidence="1">
    <location>
        <begin position="1"/>
        <end position="21"/>
    </location>
</feature>
<dbReference type="InterPro" id="IPR050266">
    <property type="entry name" value="AB_hydrolase_sf"/>
</dbReference>
<evidence type="ECO:0000256" key="1">
    <source>
        <dbReference type="SAM" id="SignalP"/>
    </source>
</evidence>
<dbReference type="PANTHER" id="PTHR43798">
    <property type="entry name" value="MONOACYLGLYCEROL LIPASE"/>
    <property type="match status" value="1"/>
</dbReference>
<dbReference type="Gene3D" id="3.40.50.1820">
    <property type="entry name" value="alpha/beta hydrolase"/>
    <property type="match status" value="1"/>
</dbReference>
<dbReference type="PRINTS" id="PR00412">
    <property type="entry name" value="EPOXHYDRLASE"/>
</dbReference>
<dbReference type="InterPro" id="IPR000073">
    <property type="entry name" value="AB_hydrolase_1"/>
</dbReference>
<evidence type="ECO:0000259" key="2">
    <source>
        <dbReference type="Pfam" id="PF00561"/>
    </source>
</evidence>
<keyword evidence="4" id="KW-1185">Reference proteome</keyword>
<sequence>MVLIKVLIFIVTSILATGAQAQSSGNGILDQSFFDNYIHRSVTIAQNPEVVRINYVDAAATALSNTTERGVILMIHGFGSTSYGFHKVISLFTQAGYRVIAPDNRGAGDSNHPMDMDGYRKTNLAADLHTLLQLHLNITQPVHVVGHDIGGLIAHAYSSQYPQDVTSVTWGECTIPGSTYFNEVRNSPQFWHYNFLRQLDLPETLTKDRVRQFFQWFFSEALIVNTAAINSAELDYIASKYEAAGGMRCGANLYRNFDRDAEDNLRLLAENGKSTVPSMSLFAANLIEAGASAGDEFYENPRRGLVHNSGHFIAKENPQEFVSEVLGFLESLEGAGTGRFLPDLPLFGLEH</sequence>
<gene>
    <name evidence="3" type="ORF">PRZ48_007301</name>
</gene>
<comment type="caution">
    <text evidence="3">The sequence shown here is derived from an EMBL/GenBank/DDBJ whole genome shotgun (WGS) entry which is preliminary data.</text>
</comment>
<proteinExistence type="predicted"/>
<keyword evidence="1" id="KW-0732">Signal</keyword>
<dbReference type="EMBL" id="JAXOVC010000005">
    <property type="protein sequence ID" value="KAK4501492.1"/>
    <property type="molecule type" value="Genomic_DNA"/>
</dbReference>
<feature type="chain" id="PRO_5045992018" description="AB hydrolase-1 domain-containing protein" evidence="1">
    <location>
        <begin position="22"/>
        <end position="351"/>
    </location>
</feature>
<dbReference type="PANTHER" id="PTHR43798:SF33">
    <property type="entry name" value="HYDROLASE, PUTATIVE (AFU_ORTHOLOGUE AFUA_2G14860)-RELATED"/>
    <property type="match status" value="1"/>
</dbReference>
<organism evidence="3 4">
    <name type="scientific">Zasmidium cellare</name>
    <name type="common">Wine cellar mold</name>
    <name type="synonym">Racodium cellare</name>
    <dbReference type="NCBI Taxonomy" id="395010"/>
    <lineage>
        <taxon>Eukaryota</taxon>
        <taxon>Fungi</taxon>
        <taxon>Dikarya</taxon>
        <taxon>Ascomycota</taxon>
        <taxon>Pezizomycotina</taxon>
        <taxon>Dothideomycetes</taxon>
        <taxon>Dothideomycetidae</taxon>
        <taxon>Mycosphaerellales</taxon>
        <taxon>Mycosphaerellaceae</taxon>
        <taxon>Zasmidium</taxon>
    </lineage>
</organism>
<dbReference type="Pfam" id="PF00561">
    <property type="entry name" value="Abhydrolase_1"/>
    <property type="match status" value="1"/>
</dbReference>
<dbReference type="Proteomes" id="UP001305779">
    <property type="component" value="Unassembled WGS sequence"/>
</dbReference>
<evidence type="ECO:0000313" key="4">
    <source>
        <dbReference type="Proteomes" id="UP001305779"/>
    </source>
</evidence>
<evidence type="ECO:0000313" key="3">
    <source>
        <dbReference type="EMBL" id="KAK4501492.1"/>
    </source>
</evidence>
<dbReference type="InterPro" id="IPR029058">
    <property type="entry name" value="AB_hydrolase_fold"/>
</dbReference>
<name>A0ABR0EJ74_ZASCE</name>
<reference evidence="3 4" key="1">
    <citation type="journal article" date="2023" name="G3 (Bethesda)">
        <title>A chromosome-level genome assembly of Zasmidium syzygii isolated from banana leaves.</title>
        <authorList>
            <person name="van Westerhoven A.C."/>
            <person name="Mehrabi R."/>
            <person name="Talebi R."/>
            <person name="Steentjes M.B.F."/>
            <person name="Corcolon B."/>
            <person name="Chong P.A."/>
            <person name="Kema G.H.J."/>
            <person name="Seidl M.F."/>
        </authorList>
    </citation>
    <scope>NUCLEOTIDE SEQUENCE [LARGE SCALE GENOMIC DNA]</scope>
    <source>
        <strain evidence="3 4">P124</strain>
    </source>
</reference>
<dbReference type="SUPFAM" id="SSF53474">
    <property type="entry name" value="alpha/beta-Hydrolases"/>
    <property type="match status" value="1"/>
</dbReference>
<feature type="domain" description="AB hydrolase-1" evidence="2">
    <location>
        <begin position="71"/>
        <end position="169"/>
    </location>
</feature>
<accession>A0ABR0EJ74</accession>
<protein>
    <recommendedName>
        <fullName evidence="2">AB hydrolase-1 domain-containing protein</fullName>
    </recommendedName>
</protein>
<dbReference type="InterPro" id="IPR000639">
    <property type="entry name" value="Epox_hydrolase-like"/>
</dbReference>